<dbReference type="InParanoid" id="A0A672JAF4"/>
<dbReference type="PROSITE" id="PS00675">
    <property type="entry name" value="SIGMA54_INTERACT_1"/>
    <property type="match status" value="1"/>
</dbReference>
<feature type="domain" description="AIG1-type G" evidence="4">
    <location>
        <begin position="350"/>
        <end position="546"/>
    </location>
</feature>
<dbReference type="FunCoup" id="A0A672JAF4">
    <property type="interactions" value="24"/>
</dbReference>
<name>A0A672JAF4_SALFA</name>
<dbReference type="AlphaFoldDB" id="A0A672JAF4"/>
<keyword evidence="3" id="KW-0175">Coiled coil</keyword>
<protein>
    <recommendedName>
        <fullName evidence="4">AIG1-type G domain-containing protein</fullName>
    </recommendedName>
</protein>
<dbReference type="InterPro" id="IPR025662">
    <property type="entry name" value="Sigma_54_int_dom_ATP-bd_1"/>
</dbReference>
<comment type="similarity">
    <text evidence="1">Belongs to the TRAFAC class TrmE-Era-EngA-EngB-Septin-like GTPase superfamily. AIG1/Toc34/Toc159-like paraseptin GTPase family. IAN subfamily.</text>
</comment>
<dbReference type="Ensembl" id="ENSSFAT00005051886.1">
    <property type="protein sequence ID" value="ENSSFAP00005050254.1"/>
    <property type="gene ID" value="ENSSFAG00005024254.1"/>
</dbReference>
<keyword evidence="2" id="KW-0547">Nucleotide-binding</keyword>
<dbReference type="SUPFAM" id="SSF52540">
    <property type="entry name" value="P-loop containing nucleoside triphosphate hydrolases"/>
    <property type="match status" value="2"/>
</dbReference>
<reference evidence="5" key="2">
    <citation type="submission" date="2025-09" db="UniProtKB">
        <authorList>
            <consortium name="Ensembl"/>
        </authorList>
    </citation>
    <scope>IDENTIFICATION</scope>
</reference>
<dbReference type="Gene3D" id="3.40.50.300">
    <property type="entry name" value="P-loop containing nucleotide triphosphate hydrolases"/>
    <property type="match status" value="2"/>
</dbReference>
<dbReference type="PANTHER" id="PTHR32046:SF11">
    <property type="entry name" value="IMMUNE-ASSOCIATED NUCLEOTIDE-BINDING PROTEIN 10-LIKE"/>
    <property type="match status" value="1"/>
</dbReference>
<dbReference type="Proteomes" id="UP000472267">
    <property type="component" value="Unassembled WGS sequence"/>
</dbReference>
<dbReference type="InterPro" id="IPR027417">
    <property type="entry name" value="P-loop_NTPase"/>
</dbReference>
<evidence type="ECO:0000313" key="6">
    <source>
        <dbReference type="Proteomes" id="UP000472267"/>
    </source>
</evidence>
<accession>A0A672JAF4</accession>
<dbReference type="GO" id="GO:0005525">
    <property type="term" value="F:GTP binding"/>
    <property type="evidence" value="ECO:0007669"/>
    <property type="project" value="InterPro"/>
</dbReference>
<sequence length="836" mass="95241">MAFINNVSSKYQDLVSRSTLISGGCPKIYQLKPRKEKIGTVARMTVGEKNLNRPNKTVLLVGEIRTGKSSLINALFNHMMGVTWEDEVWFQLVKEEENSNQTESQTSDVMVYQIFGYEGNAPPYSLTIIDTPGFGDTRVIERDAMICERLLGLFRAEDGVCSVHAVGLVLKSSENRLSDRLLYAFNSVMSLFGKDMERNIVALMTQSDGLTPQNALKALEAAKIKCVRNKKKQPTHFLFNNLQKTERTEEEEFILEHAWKISKRGMDQFTAFLDETTPQQCDCSEASGHHLSTMASISNVSSKYKDLLSRSTLISEGGHPKIYQLNPTKDNIGTVARMTVGEKNLNRPNKTILLVGETGTGKSALINALFNHMMGVTWEDEVWFQLVEEGENSSDQKVSQTPDVMVYQIFGDEGNAPPYSLTIIDTPGFGDTRGIEHDAMISERLLGVFRAVDGVRSVDAVGLVLKSSVNRLKDELLYAFNSVMSLFGKDMERNIVALMTHSDGLTPQNALKALEAAKIKCVRNKKIQLRHYLFNNQQKTERTKENERSLKFAWETSEKGMDQFTAFFDKITPQKLDETVNVLNERVRLTACIKNLQERIDLIEKKRREIQQKQEAVRKYEEKVKKNESFIDRVDEPYKEKEEIPSGWFLFLYSGAVCCTSCEENCHYPGCSVAWTAGWCEVMRDGRCTVCSGKCPVSSHVKDNWRYVTKTREVEYTNEKMKEDHEKYKSAGAKGKTLLESLKDQKKKMEEEKSKLLDEAYQHVLSLEEIALNINSVSTYVHYDFLIKKMLERGDQEKVQKLEEMKRRVEEGSQSVAAYVWNKMKGIPSRRKKEKE</sequence>
<dbReference type="PANTHER" id="PTHR32046">
    <property type="entry name" value="G DOMAIN-CONTAINING PROTEIN"/>
    <property type="match status" value="1"/>
</dbReference>
<keyword evidence="6" id="KW-1185">Reference proteome</keyword>
<evidence type="ECO:0000313" key="5">
    <source>
        <dbReference type="Ensembl" id="ENSSFAP00005050254.1"/>
    </source>
</evidence>
<evidence type="ECO:0000256" key="2">
    <source>
        <dbReference type="ARBA" id="ARBA00022741"/>
    </source>
</evidence>
<evidence type="ECO:0000259" key="4">
    <source>
        <dbReference type="Pfam" id="PF04548"/>
    </source>
</evidence>
<dbReference type="Pfam" id="PF04548">
    <property type="entry name" value="AIG1"/>
    <property type="match status" value="2"/>
</dbReference>
<proteinExistence type="inferred from homology"/>
<dbReference type="InterPro" id="IPR006703">
    <property type="entry name" value="G_AIG1"/>
</dbReference>
<feature type="coiled-coil region" evidence="3">
    <location>
        <begin position="586"/>
        <end position="623"/>
    </location>
</feature>
<reference evidence="5" key="1">
    <citation type="submission" date="2025-08" db="UniProtKB">
        <authorList>
            <consortium name="Ensembl"/>
        </authorList>
    </citation>
    <scope>IDENTIFICATION</scope>
</reference>
<evidence type="ECO:0000256" key="3">
    <source>
        <dbReference type="SAM" id="Coils"/>
    </source>
</evidence>
<feature type="domain" description="AIG1-type G" evidence="4">
    <location>
        <begin position="57"/>
        <end position="263"/>
    </location>
</feature>
<evidence type="ECO:0000256" key="1">
    <source>
        <dbReference type="ARBA" id="ARBA00008535"/>
    </source>
</evidence>
<organism evidence="5 6">
    <name type="scientific">Salarias fasciatus</name>
    <name type="common">Jewelled blenny</name>
    <name type="synonym">Blennius fasciatus</name>
    <dbReference type="NCBI Taxonomy" id="181472"/>
    <lineage>
        <taxon>Eukaryota</taxon>
        <taxon>Metazoa</taxon>
        <taxon>Chordata</taxon>
        <taxon>Craniata</taxon>
        <taxon>Vertebrata</taxon>
        <taxon>Euteleostomi</taxon>
        <taxon>Actinopterygii</taxon>
        <taxon>Neopterygii</taxon>
        <taxon>Teleostei</taxon>
        <taxon>Neoteleostei</taxon>
        <taxon>Acanthomorphata</taxon>
        <taxon>Ovalentaria</taxon>
        <taxon>Blenniimorphae</taxon>
        <taxon>Blenniiformes</taxon>
        <taxon>Blennioidei</taxon>
        <taxon>Blenniidae</taxon>
        <taxon>Salariinae</taxon>
        <taxon>Salarias</taxon>
    </lineage>
</organism>